<keyword evidence="15" id="KW-1185">Reference proteome</keyword>
<evidence type="ECO:0000256" key="10">
    <source>
        <dbReference type="ARBA" id="ARBA00023136"/>
    </source>
</evidence>
<dbReference type="Proteomes" id="UP000069940">
    <property type="component" value="Unassembled WGS sequence"/>
</dbReference>
<evidence type="ECO:0000256" key="3">
    <source>
        <dbReference type="ARBA" id="ARBA00022448"/>
    </source>
</evidence>
<keyword evidence="11 12" id="KW-0407">Ion channel</keyword>
<sequence length="389" mass="45261">MIEITKPLRDILVPKSFDSTNTVWRLHSRITVYMLVFFTILLSARAYFGEPIECISSAAPTVRPSLHSFCWTLGTYISRDPKFVDASWDIIEIGTKMGHIPKEERFYQKYYQWVPFLLAIQAFLFSFPKHLWRFCEGGRLQTLCNNLDSILSPDSWNPRRKAKTLLYLTQESRKGHNRYALLFVGCEILNFLVVVLNMCLMNFLFGGFWTSYQPAIQALLSLDMNAWTSYNSLVFPKLAKCDFSYIGPSGTKQNLDALCLLPQNIVNEKIFAFLWLWFILLAIVSGAQLCYRLLQLCCQSVRFRVLFSLLNPISYHRLKRVVRESNIGYWFLLYQMARNINKGVMREIIRDLSRIGQELNMSKQNVHELQMEEESEDAQDGPEDDEVTV</sequence>
<keyword evidence="9 12" id="KW-0406">Ion transport</keyword>
<reference evidence="15" key="1">
    <citation type="journal article" date="2015" name="Proc. Natl. Acad. Sci. U.S.A.">
        <title>Genome sequence of the Asian Tiger mosquito, Aedes albopictus, reveals insights into its biology, genetics, and evolution.</title>
        <authorList>
            <person name="Chen X.G."/>
            <person name="Jiang X."/>
            <person name="Gu J."/>
            <person name="Xu M."/>
            <person name="Wu Y."/>
            <person name="Deng Y."/>
            <person name="Zhang C."/>
            <person name="Bonizzoni M."/>
            <person name="Dermauw W."/>
            <person name="Vontas J."/>
            <person name="Armbruster P."/>
            <person name="Huang X."/>
            <person name="Yang Y."/>
            <person name="Zhang H."/>
            <person name="He W."/>
            <person name="Peng H."/>
            <person name="Liu Y."/>
            <person name="Wu K."/>
            <person name="Chen J."/>
            <person name="Lirakis M."/>
            <person name="Topalis P."/>
            <person name="Van Leeuwen T."/>
            <person name="Hall A.B."/>
            <person name="Jiang X."/>
            <person name="Thorpe C."/>
            <person name="Mueller R.L."/>
            <person name="Sun C."/>
            <person name="Waterhouse R.M."/>
            <person name="Yan G."/>
            <person name="Tu Z.J."/>
            <person name="Fang X."/>
            <person name="James A.A."/>
        </authorList>
    </citation>
    <scope>NUCLEOTIDE SEQUENCE [LARGE SCALE GENOMIC DNA]</scope>
    <source>
        <strain evidence="15">Foshan</strain>
    </source>
</reference>
<dbReference type="PANTHER" id="PTHR11893">
    <property type="entry name" value="INNEXIN"/>
    <property type="match status" value="1"/>
</dbReference>
<evidence type="ECO:0000256" key="1">
    <source>
        <dbReference type="ARBA" id="ARBA00004610"/>
    </source>
</evidence>
<keyword evidence="5 12" id="KW-0812">Transmembrane</keyword>
<evidence type="ECO:0000256" key="7">
    <source>
        <dbReference type="ARBA" id="ARBA00022949"/>
    </source>
</evidence>
<dbReference type="GeneID" id="109426582"/>
<comment type="function">
    <text evidence="12">Structural component of the gap junctions.</text>
</comment>
<dbReference type="Pfam" id="PF00876">
    <property type="entry name" value="Innexin"/>
    <property type="match status" value="1"/>
</dbReference>
<dbReference type="InterPro" id="IPR000990">
    <property type="entry name" value="Innexin"/>
</dbReference>
<reference evidence="14" key="2">
    <citation type="submission" date="2025-05" db="UniProtKB">
        <authorList>
            <consortium name="EnsemblMetazoa"/>
        </authorList>
    </citation>
    <scope>IDENTIFICATION</scope>
    <source>
        <strain evidence="14">Foshan</strain>
    </source>
</reference>
<protein>
    <recommendedName>
        <fullName evidence="12">Innexin</fullName>
    </recommendedName>
</protein>
<feature type="transmembrane region" description="Helical" evidence="12">
    <location>
        <begin position="179"/>
        <end position="205"/>
    </location>
</feature>
<feature type="transmembrane region" description="Helical" evidence="12">
    <location>
        <begin position="110"/>
        <end position="127"/>
    </location>
</feature>
<dbReference type="EnsemblMetazoa" id="AALFPA23_006432.R8351">
    <property type="protein sequence ID" value="AALFPA23_006432.P8351"/>
    <property type="gene ID" value="AALFPA23_006432"/>
</dbReference>
<evidence type="ECO:0000256" key="2">
    <source>
        <dbReference type="ARBA" id="ARBA00004651"/>
    </source>
</evidence>
<feature type="transmembrane region" description="Helical" evidence="12">
    <location>
        <begin position="270"/>
        <end position="294"/>
    </location>
</feature>
<keyword evidence="7" id="KW-0965">Cell junction</keyword>
<keyword evidence="4" id="KW-1003">Cell membrane</keyword>
<gene>
    <name evidence="12" type="primary">inx</name>
</gene>
<proteinExistence type="inferred from homology"/>
<organism evidence="14 15">
    <name type="scientific">Aedes albopictus</name>
    <name type="common">Asian tiger mosquito</name>
    <name type="synonym">Stegomyia albopicta</name>
    <dbReference type="NCBI Taxonomy" id="7160"/>
    <lineage>
        <taxon>Eukaryota</taxon>
        <taxon>Metazoa</taxon>
        <taxon>Ecdysozoa</taxon>
        <taxon>Arthropoda</taxon>
        <taxon>Hexapoda</taxon>
        <taxon>Insecta</taxon>
        <taxon>Pterygota</taxon>
        <taxon>Neoptera</taxon>
        <taxon>Endopterygota</taxon>
        <taxon>Diptera</taxon>
        <taxon>Nematocera</taxon>
        <taxon>Culicoidea</taxon>
        <taxon>Culicidae</taxon>
        <taxon>Culicinae</taxon>
        <taxon>Aedini</taxon>
        <taxon>Aedes</taxon>
        <taxon>Stegomyia</taxon>
    </lineage>
</organism>
<dbReference type="PANTHER" id="PTHR11893:SF43">
    <property type="entry name" value="INNEXIN INX4-RELATED"/>
    <property type="match status" value="1"/>
</dbReference>
<comment type="subcellular location">
    <subcellularLocation>
        <location evidence="1">Cell junction</location>
        <location evidence="1">Gap junction</location>
    </subcellularLocation>
    <subcellularLocation>
        <location evidence="2 12">Cell membrane</location>
        <topology evidence="2 12">Multi-pass membrane protein</topology>
    </subcellularLocation>
</comment>
<keyword evidence="8 12" id="KW-1133">Transmembrane helix</keyword>
<dbReference type="RefSeq" id="XP_019557661.2">
    <property type="nucleotide sequence ID" value="XM_019702116.3"/>
</dbReference>
<keyword evidence="6" id="KW-0303">Gap junction</keyword>
<comment type="similarity">
    <text evidence="12">Belongs to the pannexin family.</text>
</comment>
<accession>A0ABM1Y779</accession>
<feature type="transmembrane region" description="Helical" evidence="12">
    <location>
        <begin position="30"/>
        <end position="48"/>
    </location>
</feature>
<evidence type="ECO:0000256" key="12">
    <source>
        <dbReference type="RuleBase" id="RU010713"/>
    </source>
</evidence>
<feature type="compositionally biased region" description="Acidic residues" evidence="13">
    <location>
        <begin position="371"/>
        <end position="389"/>
    </location>
</feature>
<keyword evidence="10 12" id="KW-0472">Membrane</keyword>
<dbReference type="PRINTS" id="PR01262">
    <property type="entry name" value="INNEXIN"/>
</dbReference>
<keyword evidence="3 12" id="KW-0813">Transport</keyword>
<evidence type="ECO:0000313" key="15">
    <source>
        <dbReference type="Proteomes" id="UP000069940"/>
    </source>
</evidence>
<name>A0ABM1Y779_AEDAL</name>
<evidence type="ECO:0000256" key="13">
    <source>
        <dbReference type="SAM" id="MobiDB-lite"/>
    </source>
</evidence>
<dbReference type="PROSITE" id="PS51013">
    <property type="entry name" value="PANNEXIN"/>
    <property type="match status" value="1"/>
</dbReference>
<evidence type="ECO:0000313" key="14">
    <source>
        <dbReference type="EnsemblMetazoa" id="AALFPA23_006432.P8351"/>
    </source>
</evidence>
<evidence type="ECO:0000256" key="4">
    <source>
        <dbReference type="ARBA" id="ARBA00022475"/>
    </source>
</evidence>
<evidence type="ECO:0000256" key="11">
    <source>
        <dbReference type="ARBA" id="ARBA00023303"/>
    </source>
</evidence>
<evidence type="ECO:0000256" key="6">
    <source>
        <dbReference type="ARBA" id="ARBA00022868"/>
    </source>
</evidence>
<evidence type="ECO:0000256" key="8">
    <source>
        <dbReference type="ARBA" id="ARBA00022989"/>
    </source>
</evidence>
<evidence type="ECO:0000256" key="9">
    <source>
        <dbReference type="ARBA" id="ARBA00023065"/>
    </source>
</evidence>
<evidence type="ECO:0000256" key="5">
    <source>
        <dbReference type="ARBA" id="ARBA00022692"/>
    </source>
</evidence>
<feature type="region of interest" description="Disordered" evidence="13">
    <location>
        <begin position="370"/>
        <end position="389"/>
    </location>
</feature>